<proteinExistence type="predicted"/>
<organism evidence="1 2">
    <name type="scientific">Streptomyces gibsoniae</name>
    <dbReference type="NCBI Taxonomy" id="3075529"/>
    <lineage>
        <taxon>Bacteria</taxon>
        <taxon>Bacillati</taxon>
        <taxon>Actinomycetota</taxon>
        <taxon>Actinomycetes</taxon>
        <taxon>Kitasatosporales</taxon>
        <taxon>Streptomycetaceae</taxon>
        <taxon>Streptomyces</taxon>
    </lineage>
</organism>
<gene>
    <name evidence="1" type="ORF">RM764_20985</name>
</gene>
<comment type="caution">
    <text evidence="1">The sequence shown here is derived from an EMBL/GenBank/DDBJ whole genome shotgun (WGS) entry which is preliminary data.</text>
</comment>
<accession>A0ABU2TWY5</accession>
<dbReference type="Proteomes" id="UP001183809">
    <property type="component" value="Unassembled WGS sequence"/>
</dbReference>
<reference evidence="2" key="1">
    <citation type="submission" date="2023-07" db="EMBL/GenBank/DDBJ databases">
        <title>30 novel species of actinomycetes from the DSMZ collection.</title>
        <authorList>
            <person name="Nouioui I."/>
        </authorList>
    </citation>
    <scope>NUCLEOTIDE SEQUENCE [LARGE SCALE GENOMIC DNA]</scope>
    <source>
        <strain evidence="2">DSM 41699</strain>
    </source>
</reference>
<evidence type="ECO:0000313" key="1">
    <source>
        <dbReference type="EMBL" id="MDT0465446.1"/>
    </source>
</evidence>
<dbReference type="RefSeq" id="WP_311696915.1">
    <property type="nucleotide sequence ID" value="NZ_JAVREY010000024.1"/>
</dbReference>
<name>A0ABU2TWY5_9ACTN</name>
<dbReference type="EMBL" id="JAVREY010000024">
    <property type="protein sequence ID" value="MDT0465446.1"/>
    <property type="molecule type" value="Genomic_DNA"/>
</dbReference>
<keyword evidence="2" id="KW-1185">Reference proteome</keyword>
<evidence type="ECO:0000313" key="2">
    <source>
        <dbReference type="Proteomes" id="UP001183809"/>
    </source>
</evidence>
<sequence>MTEFDDDESSSLPAFTVLGPGPYRVRVHARGRDAGQEALMVEDEPVEEHLIQVWPAPAAPTQVIKTSGTYGTAFRSQS</sequence>
<protein>
    <submittedName>
        <fullName evidence="1">Uncharacterized protein</fullName>
    </submittedName>
</protein>